<evidence type="ECO:0000256" key="9">
    <source>
        <dbReference type="ARBA" id="ARBA00022824"/>
    </source>
</evidence>
<dbReference type="EC" id="2.4.1.-" evidence="13"/>
<evidence type="ECO:0000256" key="12">
    <source>
        <dbReference type="ARBA" id="ARBA00025399"/>
    </source>
</evidence>
<evidence type="ECO:0000256" key="2">
    <source>
        <dbReference type="ARBA" id="ARBA00004687"/>
    </source>
</evidence>
<evidence type="ECO:0000256" key="1">
    <source>
        <dbReference type="ARBA" id="ARBA00004477"/>
    </source>
</evidence>
<gene>
    <name evidence="14" type="ORF">MFLAVUS_000432</name>
</gene>
<organism evidence="14 15">
    <name type="scientific">Mucor flavus</name>
    <dbReference type="NCBI Taxonomy" id="439312"/>
    <lineage>
        <taxon>Eukaryota</taxon>
        <taxon>Fungi</taxon>
        <taxon>Fungi incertae sedis</taxon>
        <taxon>Mucoromycota</taxon>
        <taxon>Mucoromycotina</taxon>
        <taxon>Mucoromycetes</taxon>
        <taxon>Mucorales</taxon>
        <taxon>Mucorineae</taxon>
        <taxon>Mucoraceae</taxon>
        <taxon>Mucor</taxon>
    </lineage>
</organism>
<keyword evidence="5 13" id="KW-0337">GPI-anchor biosynthesis</keyword>
<comment type="caution">
    <text evidence="14">The sequence shown here is derived from an EMBL/GenBank/DDBJ whole genome shotgun (WGS) entry which is preliminary data.</text>
</comment>
<dbReference type="PANTHER" id="PTHR12886:SF0">
    <property type="entry name" value="GPI MANNOSYLTRANSFERASE 1"/>
    <property type="match status" value="1"/>
</dbReference>
<comment type="similarity">
    <text evidence="3 13">Belongs to the PIGM family.</text>
</comment>
<accession>A0ABP9YJQ4</accession>
<evidence type="ECO:0000256" key="13">
    <source>
        <dbReference type="RuleBase" id="RU365064"/>
    </source>
</evidence>
<evidence type="ECO:0000256" key="4">
    <source>
        <dbReference type="ARBA" id="ARBA00013797"/>
    </source>
</evidence>
<feature type="transmembrane region" description="Helical" evidence="13">
    <location>
        <begin position="371"/>
        <end position="389"/>
    </location>
</feature>
<dbReference type="Pfam" id="PF05007">
    <property type="entry name" value="Mannosyl_trans"/>
    <property type="match status" value="2"/>
</dbReference>
<evidence type="ECO:0000256" key="6">
    <source>
        <dbReference type="ARBA" id="ARBA00022676"/>
    </source>
</evidence>
<feature type="transmembrane region" description="Helical" evidence="13">
    <location>
        <begin position="165"/>
        <end position="187"/>
    </location>
</feature>
<evidence type="ECO:0000313" key="15">
    <source>
        <dbReference type="Proteomes" id="UP001473302"/>
    </source>
</evidence>
<feature type="transmembrane region" description="Helical" evidence="13">
    <location>
        <begin position="90"/>
        <end position="112"/>
    </location>
</feature>
<dbReference type="Proteomes" id="UP001473302">
    <property type="component" value="Unassembled WGS sequence"/>
</dbReference>
<comment type="function">
    <text evidence="12 13">Mannosyltransferase involved in glycosylphosphatidylinositol-anchor biosynthesis. Transfers the first alpha-1,4-mannose to GlcN-acyl-PI during GPI precursor assembly. Required for cell wall integrity.</text>
</comment>
<feature type="transmembrane region" description="Helical" evidence="13">
    <location>
        <begin position="301"/>
        <end position="322"/>
    </location>
</feature>
<dbReference type="InterPro" id="IPR007704">
    <property type="entry name" value="PIG-M"/>
</dbReference>
<feature type="transmembrane region" description="Helical" evidence="13">
    <location>
        <begin position="334"/>
        <end position="359"/>
    </location>
</feature>
<feature type="transmembrane region" description="Helical" evidence="13">
    <location>
        <begin position="401"/>
        <end position="422"/>
    </location>
</feature>
<evidence type="ECO:0000313" key="14">
    <source>
        <dbReference type="EMBL" id="GAA5807082.1"/>
    </source>
</evidence>
<feature type="transmembrane region" description="Helical" evidence="13">
    <location>
        <begin position="239"/>
        <end position="259"/>
    </location>
</feature>
<dbReference type="PANTHER" id="PTHR12886">
    <property type="entry name" value="PIG-M MANNOSYLTRANSFERASE"/>
    <property type="match status" value="1"/>
</dbReference>
<keyword evidence="6 13" id="KW-0328">Glycosyltransferase</keyword>
<reference evidence="14 15" key="1">
    <citation type="submission" date="2024-04" db="EMBL/GenBank/DDBJ databases">
        <title>genome sequences of Mucor flavus KT1a and Helicostylum pulchrum KT1b strains isolated from the surface of a dry-aged beef.</title>
        <authorList>
            <person name="Toyotome T."/>
            <person name="Hosono M."/>
            <person name="Torimaru M."/>
            <person name="Fukuda K."/>
            <person name="Mikami N."/>
        </authorList>
    </citation>
    <scope>NUCLEOTIDE SEQUENCE [LARGE SCALE GENOMIC DNA]</scope>
    <source>
        <strain evidence="14 15">KT1a</strain>
    </source>
</reference>
<evidence type="ECO:0000256" key="11">
    <source>
        <dbReference type="ARBA" id="ARBA00023136"/>
    </source>
</evidence>
<keyword evidence="15" id="KW-1185">Reference proteome</keyword>
<keyword evidence="8 13" id="KW-0812">Transmembrane</keyword>
<keyword evidence="7 13" id="KW-0808">Transferase</keyword>
<evidence type="ECO:0000256" key="3">
    <source>
        <dbReference type="ARBA" id="ARBA00011071"/>
    </source>
</evidence>
<proteinExistence type="inferred from homology"/>
<evidence type="ECO:0000256" key="8">
    <source>
        <dbReference type="ARBA" id="ARBA00022692"/>
    </source>
</evidence>
<protein>
    <recommendedName>
        <fullName evidence="4 13">GPI mannosyltransferase 1</fullName>
        <ecNumber evidence="13">2.4.1.-</ecNumber>
    </recommendedName>
    <alternativeName>
        <fullName evidence="13">GPI mannosyltransferase I</fullName>
    </alternativeName>
</protein>
<name>A0ABP9YJQ4_9FUNG</name>
<evidence type="ECO:0000256" key="5">
    <source>
        <dbReference type="ARBA" id="ARBA00022502"/>
    </source>
</evidence>
<keyword evidence="10 13" id="KW-1133">Transmembrane helix</keyword>
<sequence length="450" mass="52548">MDKLSSWLTFKKLCIAAFLLRVVLLIYGEIQDAYLTVKYTDIDYIVFTDAARYITQGRSPYLRETYRYTPILAMMLTPNIYWFKSFGKCLFAGADLLVGYLIHRILVLRGMSSKDALKYDALWLLNPMVANISTRGNAESLLGVMVLGTLYLVLTRRYFYSACTLFGLSVHFKIYPVIYAVPLLFLLDNNYGEPFDKYPYILAKYQYYRYRLLQVLDNGQSENKLKKCLRGLVEFCSPLRIIFGVASASVFFLLTALMYQQYGMEFMHNTYLYHVTREDHRHNFSIWFYQMYLGIENTSPWMGLLAFVPQLALVTLIGIAFGKDIFFACFVQTFLFVTFNKVITSQYFMWYICLFPLILPSSNINFKWKGLMLVIAWAAGQGLWLNYAYQLEFLGQNTFLQLWIAGTSFFIINCWIVVELILNHQYERVYGSNGRIRWVWGMGDPGSKRR</sequence>
<evidence type="ECO:0000256" key="10">
    <source>
        <dbReference type="ARBA" id="ARBA00022989"/>
    </source>
</evidence>
<comment type="subcellular location">
    <subcellularLocation>
        <location evidence="1 13">Endoplasmic reticulum membrane</location>
        <topology evidence="1 13">Multi-pass membrane protein</topology>
    </subcellularLocation>
</comment>
<keyword evidence="9 13" id="KW-0256">Endoplasmic reticulum</keyword>
<keyword evidence="11 13" id="KW-0472">Membrane</keyword>
<comment type="pathway">
    <text evidence="2 13">Glycolipid biosynthesis; glycosylphosphatidylinositol-anchor biosynthesis.</text>
</comment>
<evidence type="ECO:0000256" key="7">
    <source>
        <dbReference type="ARBA" id="ARBA00022679"/>
    </source>
</evidence>
<dbReference type="EMBL" id="BAABUK010000002">
    <property type="protein sequence ID" value="GAA5807082.1"/>
    <property type="molecule type" value="Genomic_DNA"/>
</dbReference>